<evidence type="ECO:0000313" key="3">
    <source>
        <dbReference type="Proteomes" id="UP001387100"/>
    </source>
</evidence>
<sequence>MAAQGPQARDGGRRSPGAVVAAVGATSGGVGVLALVTAPGVTRVDELAYDTTFVTAWWWLAYALVPVAAVVAWRVRAGYLTYVAVGAALVVPHVAVAALVVARYRWSGWSDGLEVFAFLHPLGLFAVAVVVLVVTGVVDALRRRRRTDLRQPA</sequence>
<protein>
    <recommendedName>
        <fullName evidence="4">Integral membrane protein</fullName>
    </recommendedName>
</protein>
<evidence type="ECO:0008006" key="4">
    <source>
        <dbReference type="Google" id="ProtNLM"/>
    </source>
</evidence>
<name>A0ABU8RI52_9ACTN</name>
<feature type="transmembrane region" description="Helical" evidence="1">
    <location>
        <begin position="122"/>
        <end position="141"/>
    </location>
</feature>
<keyword evidence="3" id="KW-1185">Reference proteome</keyword>
<feature type="transmembrane region" description="Helical" evidence="1">
    <location>
        <begin position="17"/>
        <end position="36"/>
    </location>
</feature>
<gene>
    <name evidence="2" type="ORF">WDZ17_05455</name>
</gene>
<proteinExistence type="predicted"/>
<keyword evidence="1" id="KW-0812">Transmembrane</keyword>
<keyword evidence="1" id="KW-0472">Membrane</keyword>
<reference evidence="2 3" key="1">
    <citation type="journal article" date="2017" name="Int. J. Syst. Evol. Microbiol.">
        <title>Pseudokineococcus basanitobsidens sp. nov., isolated from volcanic rock.</title>
        <authorList>
            <person name="Lee D.W."/>
            <person name="Park M.Y."/>
            <person name="Kim J.J."/>
            <person name="Kim B.S."/>
        </authorList>
    </citation>
    <scope>NUCLEOTIDE SEQUENCE [LARGE SCALE GENOMIC DNA]</scope>
    <source>
        <strain evidence="2 3">DSM 103726</strain>
    </source>
</reference>
<evidence type="ECO:0000256" key="1">
    <source>
        <dbReference type="SAM" id="Phobius"/>
    </source>
</evidence>
<evidence type="ECO:0000313" key="2">
    <source>
        <dbReference type="EMBL" id="MEJ5944739.1"/>
    </source>
</evidence>
<dbReference type="Proteomes" id="UP001387100">
    <property type="component" value="Unassembled WGS sequence"/>
</dbReference>
<feature type="transmembrane region" description="Helical" evidence="1">
    <location>
        <begin position="56"/>
        <end position="73"/>
    </location>
</feature>
<keyword evidence="1" id="KW-1133">Transmembrane helix</keyword>
<feature type="transmembrane region" description="Helical" evidence="1">
    <location>
        <begin position="80"/>
        <end position="102"/>
    </location>
</feature>
<organism evidence="2 3">
    <name type="scientific">Pseudokineococcus basanitobsidens</name>
    <dbReference type="NCBI Taxonomy" id="1926649"/>
    <lineage>
        <taxon>Bacteria</taxon>
        <taxon>Bacillati</taxon>
        <taxon>Actinomycetota</taxon>
        <taxon>Actinomycetes</taxon>
        <taxon>Kineosporiales</taxon>
        <taxon>Kineosporiaceae</taxon>
        <taxon>Pseudokineococcus</taxon>
    </lineage>
</organism>
<accession>A0ABU8RI52</accession>
<comment type="caution">
    <text evidence="2">The sequence shown here is derived from an EMBL/GenBank/DDBJ whole genome shotgun (WGS) entry which is preliminary data.</text>
</comment>
<dbReference type="EMBL" id="JBBIAA010000003">
    <property type="protein sequence ID" value="MEJ5944739.1"/>
    <property type="molecule type" value="Genomic_DNA"/>
</dbReference>